<dbReference type="Proteomes" id="UP000190042">
    <property type="component" value="Unassembled WGS sequence"/>
</dbReference>
<protein>
    <submittedName>
        <fullName evidence="3">N-hydroxyarylamine O-acetyltransferase</fullName>
    </submittedName>
</protein>
<dbReference type="RefSeq" id="WP_078817466.1">
    <property type="nucleotide sequence ID" value="NZ_FUYJ01000003.1"/>
</dbReference>
<dbReference type="Gene3D" id="3.30.2140.20">
    <property type="match status" value="1"/>
</dbReference>
<sequence length="251" mass="28556">MEISQYLQRIGLKDIKGISIETLSQLQMQHMLHIPFENLDVMHNVPIPLDVETYYNKIVLNQRGGFCYELNGLFNWLLQGLGFNNHLIAGTVRTPKGTWAKEESHAAQIVQLDLPYLVDVGFGDSTRMPLPLTGEPQEDVSGVYRAEKIEESIFDLQRKGNDAEWNTLLRFDITPKKLMDFEEACHFNQTSPDSHFTNKELITIATSDGRITLSGDTLVVTHNGEKQEKTVHNSERAAVLERYFGIHLKES</sequence>
<evidence type="ECO:0000313" key="4">
    <source>
        <dbReference type="Proteomes" id="UP000190042"/>
    </source>
</evidence>
<dbReference type="AlphaFoldDB" id="A0A1T4Y920"/>
<accession>A0A1T4Y920</accession>
<dbReference type="SUPFAM" id="SSF54001">
    <property type="entry name" value="Cysteine proteinases"/>
    <property type="match status" value="1"/>
</dbReference>
<dbReference type="Pfam" id="PF00797">
    <property type="entry name" value="Acetyltransf_2"/>
    <property type="match status" value="1"/>
</dbReference>
<keyword evidence="4" id="KW-1185">Reference proteome</keyword>
<evidence type="ECO:0000256" key="2">
    <source>
        <dbReference type="RuleBase" id="RU003452"/>
    </source>
</evidence>
<organism evidence="3 4">
    <name type="scientific">Sporosarcina newyorkensis</name>
    <dbReference type="NCBI Taxonomy" id="759851"/>
    <lineage>
        <taxon>Bacteria</taxon>
        <taxon>Bacillati</taxon>
        <taxon>Bacillota</taxon>
        <taxon>Bacilli</taxon>
        <taxon>Bacillales</taxon>
        <taxon>Caryophanaceae</taxon>
        <taxon>Sporosarcina</taxon>
    </lineage>
</organism>
<dbReference type="InterPro" id="IPR038765">
    <property type="entry name" value="Papain-like_cys_pep_sf"/>
</dbReference>
<dbReference type="InterPro" id="IPR001447">
    <property type="entry name" value="Arylamine_N-AcTrfase"/>
</dbReference>
<dbReference type="PANTHER" id="PTHR11786:SF0">
    <property type="entry name" value="ARYLAMINE N-ACETYLTRANSFERASE 4-RELATED"/>
    <property type="match status" value="1"/>
</dbReference>
<evidence type="ECO:0000313" key="3">
    <source>
        <dbReference type="EMBL" id="SKA97781.1"/>
    </source>
</evidence>
<dbReference type="GO" id="GO:0016407">
    <property type="term" value="F:acetyltransferase activity"/>
    <property type="evidence" value="ECO:0007669"/>
    <property type="project" value="InterPro"/>
</dbReference>
<evidence type="ECO:0000256" key="1">
    <source>
        <dbReference type="ARBA" id="ARBA00006547"/>
    </source>
</evidence>
<dbReference type="InterPro" id="IPR053710">
    <property type="entry name" value="Arylamine_NAT_domain_sf"/>
</dbReference>
<name>A0A1T4Y920_9BACL</name>
<keyword evidence="3" id="KW-0808">Transferase</keyword>
<proteinExistence type="inferred from homology"/>
<gene>
    <name evidence="3" type="ORF">SAMN04244570_1937</name>
</gene>
<reference evidence="4" key="1">
    <citation type="submission" date="2017-02" db="EMBL/GenBank/DDBJ databases">
        <authorList>
            <person name="Varghese N."/>
            <person name="Submissions S."/>
        </authorList>
    </citation>
    <scope>NUCLEOTIDE SEQUENCE [LARGE SCALE GENOMIC DNA]</scope>
    <source>
        <strain evidence="4">DSM 23966</strain>
    </source>
</reference>
<comment type="similarity">
    <text evidence="1 2">Belongs to the arylamine N-acetyltransferase family.</text>
</comment>
<dbReference type="PRINTS" id="PR01543">
    <property type="entry name" value="ANATRNSFRASE"/>
</dbReference>
<dbReference type="EMBL" id="FUYJ01000003">
    <property type="protein sequence ID" value="SKA97781.1"/>
    <property type="molecule type" value="Genomic_DNA"/>
</dbReference>
<dbReference type="PANTHER" id="PTHR11786">
    <property type="entry name" value="N-HYDROXYARYLAMINE O-ACETYLTRANSFERASE"/>
    <property type="match status" value="1"/>
</dbReference>